<dbReference type="EMBL" id="CABITT030000007">
    <property type="protein sequence ID" value="VVB11912.1"/>
    <property type="molecule type" value="Genomic_DNA"/>
</dbReference>
<feature type="region of interest" description="Disordered" evidence="1">
    <location>
        <begin position="1"/>
        <end position="29"/>
    </location>
</feature>
<evidence type="ECO:0000313" key="2">
    <source>
        <dbReference type="EMBL" id="VVB11912.1"/>
    </source>
</evidence>
<dbReference type="AlphaFoldDB" id="A0A565CEB1"/>
<evidence type="ECO:0000256" key="1">
    <source>
        <dbReference type="SAM" id="MobiDB-lite"/>
    </source>
</evidence>
<evidence type="ECO:0000313" key="3">
    <source>
        <dbReference type="Proteomes" id="UP000489600"/>
    </source>
</evidence>
<name>A0A565CEB1_9BRAS</name>
<reference evidence="2" key="1">
    <citation type="submission" date="2019-07" db="EMBL/GenBank/DDBJ databases">
        <authorList>
            <person name="Dittberner H."/>
        </authorList>
    </citation>
    <scope>NUCLEOTIDE SEQUENCE [LARGE SCALE GENOMIC DNA]</scope>
</reference>
<dbReference type="Proteomes" id="UP000489600">
    <property type="component" value="Unassembled WGS sequence"/>
</dbReference>
<accession>A0A565CEB1</accession>
<keyword evidence="3" id="KW-1185">Reference proteome</keyword>
<sequence>MLSRRSFVSPHSHSPDLASASPSSATTLRSSPVLTSPYLPKEPKILLHQSLAMAALDINSPLLGLLDLGLKVRVASDSTSSPLPSCEVLDVDSSIRKACICMAFVGNSLALVRFFTVVCCPFHCLTLDFRGLMSRSFREPLSSKTNSPSLASFPSDPWSLPPTPHFRISSL</sequence>
<gene>
    <name evidence="2" type="ORF">ANE_LOCUS22356</name>
</gene>
<organism evidence="2 3">
    <name type="scientific">Arabis nemorensis</name>
    <dbReference type="NCBI Taxonomy" id="586526"/>
    <lineage>
        <taxon>Eukaryota</taxon>
        <taxon>Viridiplantae</taxon>
        <taxon>Streptophyta</taxon>
        <taxon>Embryophyta</taxon>
        <taxon>Tracheophyta</taxon>
        <taxon>Spermatophyta</taxon>
        <taxon>Magnoliopsida</taxon>
        <taxon>eudicotyledons</taxon>
        <taxon>Gunneridae</taxon>
        <taxon>Pentapetalae</taxon>
        <taxon>rosids</taxon>
        <taxon>malvids</taxon>
        <taxon>Brassicales</taxon>
        <taxon>Brassicaceae</taxon>
        <taxon>Arabideae</taxon>
        <taxon>Arabis</taxon>
    </lineage>
</organism>
<protein>
    <submittedName>
        <fullName evidence="2">Uncharacterized protein</fullName>
    </submittedName>
</protein>
<feature type="compositionally biased region" description="Low complexity" evidence="1">
    <location>
        <begin position="9"/>
        <end position="29"/>
    </location>
</feature>
<proteinExistence type="predicted"/>
<comment type="caution">
    <text evidence="2">The sequence shown here is derived from an EMBL/GenBank/DDBJ whole genome shotgun (WGS) entry which is preliminary data.</text>
</comment>